<dbReference type="EMBL" id="UAWQ01000009">
    <property type="protein sequence ID" value="SQC42991.1"/>
    <property type="molecule type" value="Genomic_DNA"/>
</dbReference>
<evidence type="ECO:0000313" key="6">
    <source>
        <dbReference type="Proteomes" id="UP000254938"/>
    </source>
</evidence>
<evidence type="ECO:0000313" key="3">
    <source>
        <dbReference type="EMBL" id="SQC42991.1"/>
    </source>
</evidence>
<dbReference type="EMBL" id="UGKQ01000007">
    <property type="protein sequence ID" value="STS82063.1"/>
    <property type="molecule type" value="Genomic_DNA"/>
</dbReference>
<dbReference type="Proteomes" id="UP000251721">
    <property type="component" value="Unassembled WGS sequence"/>
</dbReference>
<dbReference type="Proteomes" id="UP000254938">
    <property type="component" value="Unassembled WGS sequence"/>
</dbReference>
<dbReference type="EMBL" id="JAUUIA010000001">
    <property type="protein sequence ID" value="MDP0965572.1"/>
    <property type="molecule type" value="Genomic_DNA"/>
</dbReference>
<dbReference type="AlphaFoldDB" id="A0A2L1BVF1"/>
<dbReference type="Proteomes" id="UP001244490">
    <property type="component" value="Unassembled WGS sequence"/>
</dbReference>
<sequence length="94" mass="10556">MKAIIVGLVLSFYCTYSFAQIEEVQLLDSMKSQACNGNKACESMFISAISMASNIARYHGECLRDGDTSKQCLNAKITYEHIASEYEQDKKSRQ</sequence>
<evidence type="ECO:0000313" key="5">
    <source>
        <dbReference type="Proteomes" id="UP000251721"/>
    </source>
</evidence>
<proteinExistence type="predicted"/>
<evidence type="ECO:0000313" key="2">
    <source>
        <dbReference type="EMBL" id="MDP0965572.1"/>
    </source>
</evidence>
<feature type="signal peptide" evidence="1">
    <location>
        <begin position="1"/>
        <end position="19"/>
    </location>
</feature>
<evidence type="ECO:0000256" key="1">
    <source>
        <dbReference type="SAM" id="SignalP"/>
    </source>
</evidence>
<accession>A0A2L1BVF1</accession>
<keyword evidence="1" id="KW-0732">Signal</keyword>
<reference evidence="5 6" key="1">
    <citation type="submission" date="2018-06" db="EMBL/GenBank/DDBJ databases">
        <authorList>
            <consortium name="Pathogen Informatics"/>
            <person name="Doyle S."/>
        </authorList>
    </citation>
    <scope>NUCLEOTIDE SEQUENCE [LARGE SCALE GENOMIC DNA]</scope>
    <source>
        <strain evidence="3 5">NCTC13465</strain>
        <strain evidence="4 6">NCTC9140</strain>
    </source>
</reference>
<name>A0A2L1BVF1_KLEPN</name>
<protein>
    <submittedName>
        <fullName evidence="4">Uncharacterized protein</fullName>
    </submittedName>
</protein>
<feature type="chain" id="PRO_5042697698" evidence="1">
    <location>
        <begin position="20"/>
        <end position="94"/>
    </location>
</feature>
<reference evidence="2" key="2">
    <citation type="submission" date="2023-07" db="EMBL/GenBank/DDBJ databases">
        <authorList>
            <person name="Peng Z."/>
        </authorList>
    </citation>
    <scope>NUCLEOTIDE SEQUENCE</scope>
    <source>
        <strain evidence="2">KP219</strain>
    </source>
</reference>
<gene>
    <name evidence="3" type="ORF">NCTC13465_01466</name>
    <name evidence="4" type="ORF">NCTC9140_03811</name>
    <name evidence="2" type="ORF">Q6294_00705</name>
</gene>
<evidence type="ECO:0000313" key="4">
    <source>
        <dbReference type="EMBL" id="STS82063.1"/>
    </source>
</evidence>
<dbReference type="RefSeq" id="WP_057775156.1">
    <property type="nucleotide sequence ID" value="NZ_BAABZZ010000062.1"/>
</dbReference>
<organism evidence="4 6">
    <name type="scientific">Klebsiella pneumoniae</name>
    <dbReference type="NCBI Taxonomy" id="573"/>
    <lineage>
        <taxon>Bacteria</taxon>
        <taxon>Pseudomonadati</taxon>
        <taxon>Pseudomonadota</taxon>
        <taxon>Gammaproteobacteria</taxon>
        <taxon>Enterobacterales</taxon>
        <taxon>Enterobacteriaceae</taxon>
        <taxon>Klebsiella/Raoultella group</taxon>
        <taxon>Klebsiella</taxon>
        <taxon>Klebsiella pneumoniae complex</taxon>
    </lineage>
</organism>